<reference evidence="1 2" key="1">
    <citation type="submission" date="2016-11" db="EMBL/GenBank/DDBJ databases">
        <authorList>
            <person name="Jaros S."/>
            <person name="Januszkiewicz K."/>
            <person name="Wedrychowicz H."/>
        </authorList>
    </citation>
    <scope>NUCLEOTIDE SEQUENCE [LARGE SCALE GENOMIC DNA]</scope>
    <source>
        <strain evidence="1 2">DSM 43832</strain>
    </source>
</reference>
<dbReference type="RefSeq" id="WP_073460419.1">
    <property type="nucleotide sequence ID" value="NZ_FRAP01000030.1"/>
</dbReference>
<protein>
    <submittedName>
        <fullName evidence="1">Uncharacterized protein</fullName>
    </submittedName>
</protein>
<name>A0A1M7AYA5_PSETH</name>
<proteinExistence type="predicted"/>
<sequence>MSNHDQSGRPNLTPLAEVAAQMHELCTAWQAAGFTQQEALYLLGVVLQSGQQSGATGVAAS</sequence>
<dbReference type="AlphaFoldDB" id="A0A1M7AYA5"/>
<accession>A0A1M7AYA5</accession>
<evidence type="ECO:0000313" key="1">
    <source>
        <dbReference type="EMBL" id="SHL47705.1"/>
    </source>
</evidence>
<gene>
    <name evidence="1" type="ORF">SAMN05443637_13073</name>
</gene>
<organism evidence="1 2">
    <name type="scientific">Pseudonocardia thermophila</name>
    <dbReference type="NCBI Taxonomy" id="1848"/>
    <lineage>
        <taxon>Bacteria</taxon>
        <taxon>Bacillati</taxon>
        <taxon>Actinomycetota</taxon>
        <taxon>Actinomycetes</taxon>
        <taxon>Pseudonocardiales</taxon>
        <taxon>Pseudonocardiaceae</taxon>
        <taxon>Pseudonocardia</taxon>
    </lineage>
</organism>
<keyword evidence="2" id="KW-1185">Reference proteome</keyword>
<evidence type="ECO:0000313" key="2">
    <source>
        <dbReference type="Proteomes" id="UP000184363"/>
    </source>
</evidence>
<dbReference type="EMBL" id="FRAP01000030">
    <property type="protein sequence ID" value="SHL47705.1"/>
    <property type="molecule type" value="Genomic_DNA"/>
</dbReference>
<dbReference type="STRING" id="1848.SAMN05443637_13073"/>
<dbReference type="Proteomes" id="UP000184363">
    <property type="component" value="Unassembled WGS sequence"/>
</dbReference>